<dbReference type="EMBL" id="GGEC01092150">
    <property type="protein sequence ID" value="MBX72634.1"/>
    <property type="molecule type" value="Transcribed_RNA"/>
</dbReference>
<sequence>MGPLNLFVSSLHHGLHKHRQQ</sequence>
<evidence type="ECO:0000313" key="1">
    <source>
        <dbReference type="EMBL" id="MBX72634.1"/>
    </source>
</evidence>
<protein>
    <submittedName>
        <fullName evidence="1">Uncharacterized protein</fullName>
    </submittedName>
</protein>
<accession>A0A2P2R0F7</accession>
<dbReference type="AlphaFoldDB" id="A0A2P2R0F7"/>
<reference evidence="1" key="1">
    <citation type="submission" date="2018-02" db="EMBL/GenBank/DDBJ databases">
        <title>Rhizophora mucronata_Transcriptome.</title>
        <authorList>
            <person name="Meera S.P."/>
            <person name="Sreeshan A."/>
            <person name="Augustine A."/>
        </authorList>
    </citation>
    <scope>NUCLEOTIDE SEQUENCE</scope>
    <source>
        <tissue evidence="1">Leaf</tissue>
    </source>
</reference>
<proteinExistence type="predicted"/>
<organism evidence="1">
    <name type="scientific">Rhizophora mucronata</name>
    <name type="common">Asiatic mangrove</name>
    <dbReference type="NCBI Taxonomy" id="61149"/>
    <lineage>
        <taxon>Eukaryota</taxon>
        <taxon>Viridiplantae</taxon>
        <taxon>Streptophyta</taxon>
        <taxon>Embryophyta</taxon>
        <taxon>Tracheophyta</taxon>
        <taxon>Spermatophyta</taxon>
        <taxon>Magnoliopsida</taxon>
        <taxon>eudicotyledons</taxon>
        <taxon>Gunneridae</taxon>
        <taxon>Pentapetalae</taxon>
        <taxon>rosids</taxon>
        <taxon>fabids</taxon>
        <taxon>Malpighiales</taxon>
        <taxon>Rhizophoraceae</taxon>
        <taxon>Rhizophora</taxon>
    </lineage>
</organism>
<name>A0A2P2R0F7_RHIMU</name>